<evidence type="ECO:0000313" key="3">
    <source>
        <dbReference type="EMBL" id="KAL1856860.1"/>
    </source>
</evidence>
<dbReference type="Proteomes" id="UP001583177">
    <property type="component" value="Unassembled WGS sequence"/>
</dbReference>
<dbReference type="EMBL" id="JAWRVE010000119">
    <property type="protein sequence ID" value="KAL1856860.1"/>
    <property type="molecule type" value="Genomic_DNA"/>
</dbReference>
<feature type="compositionally biased region" description="Basic residues" evidence="1">
    <location>
        <begin position="80"/>
        <end position="89"/>
    </location>
</feature>
<dbReference type="PANTHER" id="PTHR38795">
    <property type="entry name" value="DUF6604 DOMAIN-CONTAINING PROTEIN"/>
    <property type="match status" value="1"/>
</dbReference>
<feature type="domain" description="DUF6604" evidence="2">
    <location>
        <begin position="144"/>
        <end position="246"/>
    </location>
</feature>
<reference evidence="3 4" key="1">
    <citation type="journal article" date="2024" name="IMA Fungus">
        <title>IMA Genome - F19 : A genome assembly and annotation guide to empower mycologists, including annotated draft genome sequences of Ceratocystis pirilliformis, Diaporthe australafricana, Fusarium ophioides, Paecilomyces lecythidis, and Sporothrix stenoceras.</title>
        <authorList>
            <person name="Aylward J."/>
            <person name="Wilson A.M."/>
            <person name="Visagie C.M."/>
            <person name="Spraker J."/>
            <person name="Barnes I."/>
            <person name="Buitendag C."/>
            <person name="Ceriani C."/>
            <person name="Del Mar Angel L."/>
            <person name="du Plessis D."/>
            <person name="Fuchs T."/>
            <person name="Gasser K."/>
            <person name="Kramer D."/>
            <person name="Li W."/>
            <person name="Munsamy K."/>
            <person name="Piso A."/>
            <person name="Price J.L."/>
            <person name="Sonnekus B."/>
            <person name="Thomas C."/>
            <person name="van der Nest A."/>
            <person name="van Dijk A."/>
            <person name="van Heerden A."/>
            <person name="van Vuuren N."/>
            <person name="Yilmaz N."/>
            <person name="Duong T.A."/>
            <person name="van der Merwe N.A."/>
            <person name="Wingfield M.J."/>
            <person name="Wingfield B.D."/>
        </authorList>
    </citation>
    <scope>NUCLEOTIDE SEQUENCE [LARGE SCALE GENOMIC DNA]</scope>
    <source>
        <strain evidence="3 4">CMW 18300</strain>
    </source>
</reference>
<feature type="compositionally biased region" description="Polar residues" evidence="1">
    <location>
        <begin position="51"/>
        <end position="62"/>
    </location>
</feature>
<protein>
    <recommendedName>
        <fullName evidence="2">DUF6604 domain-containing protein</fullName>
    </recommendedName>
</protein>
<proteinExistence type="predicted"/>
<evidence type="ECO:0000313" key="4">
    <source>
        <dbReference type="Proteomes" id="UP001583177"/>
    </source>
</evidence>
<dbReference type="PANTHER" id="PTHR38795:SF1">
    <property type="entry name" value="DUF6604 DOMAIN-CONTAINING PROTEIN"/>
    <property type="match status" value="1"/>
</dbReference>
<name>A0ABR3W9P8_9PEZI</name>
<accession>A0ABR3W9P8</accession>
<organism evidence="3 4">
    <name type="scientific">Diaporthe australafricana</name>
    <dbReference type="NCBI Taxonomy" id="127596"/>
    <lineage>
        <taxon>Eukaryota</taxon>
        <taxon>Fungi</taxon>
        <taxon>Dikarya</taxon>
        <taxon>Ascomycota</taxon>
        <taxon>Pezizomycotina</taxon>
        <taxon>Sordariomycetes</taxon>
        <taxon>Sordariomycetidae</taxon>
        <taxon>Diaporthales</taxon>
        <taxon>Diaporthaceae</taxon>
        <taxon>Diaporthe</taxon>
    </lineage>
</organism>
<evidence type="ECO:0000256" key="1">
    <source>
        <dbReference type="SAM" id="MobiDB-lite"/>
    </source>
</evidence>
<gene>
    <name evidence="3" type="ORF">Daus18300_010623</name>
</gene>
<feature type="region of interest" description="Disordered" evidence="1">
    <location>
        <begin position="44"/>
        <end position="108"/>
    </location>
</feature>
<evidence type="ECO:0000259" key="2">
    <source>
        <dbReference type="Pfam" id="PF20253"/>
    </source>
</evidence>
<comment type="caution">
    <text evidence="3">The sequence shown here is derived from an EMBL/GenBank/DDBJ whole genome shotgun (WGS) entry which is preliminary data.</text>
</comment>
<feature type="compositionally biased region" description="Basic and acidic residues" evidence="1">
    <location>
        <begin position="99"/>
        <end position="108"/>
    </location>
</feature>
<sequence length="816" mass="91934">MASYQLISHASYEQYKGDTEYILRWIDHTAKSCGWRRKQRRDLKADPLPLGSSTPQNTTKAGGSTWERNGDKIATGPGRLKGKDRKVAKQKAASAAAAAEKEKKDEHTRGVVLSTAEILEQAGLISTHLLTSKSGTSQPPPSLNRYEYLIETTVQDEPEYDHGFPATSSKPSIAGSDQSAQNYHMDIKNSQENALMVFTLFTDVNNLKMEVRRLWERCFKDGADMVVATLLTAQALAFVQRSEEKALSVLPPPTYREGDHKCAWSHPGTYCRLLSILRDPNDTQAVLQFEDSSHTTELLGETVNINDLTFIFSARRLFDISVAEDLTSFSPLLTRFEHNPPALLNTDIGKVLNRDGSLCRLVHEIKRYHSLQVPHELSHGIPELTRQLEMIRSDPITDYLLPVWTQKEVSLTSVFAAEIMVDIKEICDAFPGSRKYYSQIIDHYKKHLALGPAPSRSHLLYPVHSHESPIFKTACVVSKDRDTTVNKLYMILIKVSSLLAEVTGSRDERDLTEAEREKAEEILKTDLAVLELEDGEWYQQTGLIDFIWPPTNDNYLFENHPIFSTMREAFLQTTTESIGIDLLNTDRIRVGAMAHIYNASRQLGIDTLQWPAMDRLIELHKIALFAGDVPNTPAAMLKSFSHRNFGPEITMTYKKKIKLLNRAATWMKTSATTQALQRTPRHAMEEYLTKQFRDVRVDYVEISRINHHFSTAIHEHARSTFARLGLQVLQDEEKDGWSGIQFVAEAFKQEEALHDAMAKCDGDISKVPVQYCDYMQDSINCLARTLSSMGIGGCSSADGQAVNLPVAQKRFAVLDS</sequence>
<dbReference type="Pfam" id="PF20253">
    <property type="entry name" value="DUF6604"/>
    <property type="match status" value="2"/>
</dbReference>
<feature type="domain" description="DUF6604" evidence="2">
    <location>
        <begin position="14"/>
        <end position="131"/>
    </location>
</feature>
<keyword evidence="4" id="KW-1185">Reference proteome</keyword>
<dbReference type="InterPro" id="IPR046539">
    <property type="entry name" value="DUF6604"/>
</dbReference>